<evidence type="ECO:0000256" key="1">
    <source>
        <dbReference type="ARBA" id="ARBA00001947"/>
    </source>
</evidence>
<dbReference type="InterPro" id="IPR050821">
    <property type="entry name" value="Cytosolic_carboxypeptidase"/>
</dbReference>
<dbReference type="RefSeq" id="WP_101916746.1">
    <property type="nucleotide sequence ID" value="NZ_JAJGWS010000003.1"/>
</dbReference>
<evidence type="ECO:0000259" key="3">
    <source>
        <dbReference type="PROSITE" id="PS52035"/>
    </source>
</evidence>
<sequence>MQITTNFDAGNITVVSQQENTTQLKIRKDTNSHFFQWFNFKITDAIVGKTYNFCIENASESAFADGWEDYKTTASYDAKNWFRLQNTEYKNGKLYFSITPTQTEVDFAYFTPFTYQQHLNLVATATKSPLCTTTILGETINKKPIELLQFGTPSADKKNIWIIARQHPGESMAEWFVNGIVNRFVAENILEDTTIDTLLETCCFYIIPNMNIDGSIAGNLRVNTLGVNYNRVWENPNKATEPEVFYCKQKMQETGVDFLLDVHGDEAIPYNFVTSLRGIPSVTDKILSEEIRFKNEWMSVTPEFQDVHKYEDSEPNMANLAVCSYQIGELFKALSFTLEMPFKDNDDVVEPTKQWSDERSEALGASFLTALEGFLLGCKN</sequence>
<dbReference type="OrthoDB" id="1119199at2"/>
<dbReference type="Pfam" id="PF18027">
    <property type="entry name" value="Pepdidase_M14_N"/>
    <property type="match status" value="1"/>
</dbReference>
<evidence type="ECO:0000313" key="4">
    <source>
        <dbReference type="EMBL" id="SOS74249.1"/>
    </source>
</evidence>
<dbReference type="GO" id="GO:0004181">
    <property type="term" value="F:metallocarboxypeptidase activity"/>
    <property type="evidence" value="ECO:0007669"/>
    <property type="project" value="InterPro"/>
</dbReference>
<dbReference type="Proteomes" id="UP000234211">
    <property type="component" value="Unassembled WGS sequence"/>
</dbReference>
<feature type="domain" description="Peptidase M14" evidence="3">
    <location>
        <begin position="108"/>
        <end position="378"/>
    </location>
</feature>
<gene>
    <name evidence="4" type="ORF">TNO020_180283</name>
</gene>
<dbReference type="SUPFAM" id="SSF53187">
    <property type="entry name" value="Zn-dependent exopeptidases"/>
    <property type="match status" value="1"/>
</dbReference>
<comment type="cofactor">
    <cofactor evidence="1">
        <name>Zn(2+)</name>
        <dbReference type="ChEBI" id="CHEBI:29105"/>
    </cofactor>
</comment>
<dbReference type="Gene3D" id="3.40.630.10">
    <property type="entry name" value="Zn peptidases"/>
    <property type="match status" value="1"/>
</dbReference>
<dbReference type="PANTHER" id="PTHR12756:SF11">
    <property type="entry name" value="CYTOSOLIC CARBOXYPEPTIDASE 1"/>
    <property type="match status" value="1"/>
</dbReference>
<proteinExistence type="inferred from homology"/>
<protein>
    <recommendedName>
        <fullName evidence="3">Peptidase M14 domain-containing protein</fullName>
    </recommendedName>
</protein>
<dbReference type="PANTHER" id="PTHR12756">
    <property type="entry name" value="CYTOSOLIC CARBOXYPEPTIDASE"/>
    <property type="match status" value="1"/>
</dbReference>
<comment type="similarity">
    <text evidence="2">Belongs to the peptidase M14 family.</text>
</comment>
<dbReference type="InterPro" id="IPR040626">
    <property type="entry name" value="Pepdidase_M14_N"/>
</dbReference>
<evidence type="ECO:0000313" key="5">
    <source>
        <dbReference type="Proteomes" id="UP000234211"/>
    </source>
</evidence>
<dbReference type="GO" id="GO:0008270">
    <property type="term" value="F:zinc ion binding"/>
    <property type="evidence" value="ECO:0007669"/>
    <property type="project" value="InterPro"/>
</dbReference>
<reference evidence="5" key="1">
    <citation type="submission" date="2017-11" db="EMBL/GenBank/DDBJ databases">
        <authorList>
            <person name="Duchaud E."/>
        </authorList>
    </citation>
    <scope>NUCLEOTIDE SEQUENCE [LARGE SCALE GENOMIC DNA]</scope>
    <source>
        <strain evidence="5">Tenacibaculum sp. TNO020</strain>
    </source>
</reference>
<dbReference type="InterPro" id="IPR000834">
    <property type="entry name" value="Peptidase_M14"/>
</dbReference>
<evidence type="ECO:0000256" key="2">
    <source>
        <dbReference type="PROSITE-ProRule" id="PRU01379"/>
    </source>
</evidence>
<organism evidence="4 5">
    <name type="scientific">Tenacibaculum piscium</name>
    <dbReference type="NCBI Taxonomy" id="1458515"/>
    <lineage>
        <taxon>Bacteria</taxon>
        <taxon>Pseudomonadati</taxon>
        <taxon>Bacteroidota</taxon>
        <taxon>Flavobacteriia</taxon>
        <taxon>Flavobacteriales</taxon>
        <taxon>Flavobacteriaceae</taxon>
        <taxon>Tenacibaculum</taxon>
    </lineage>
</organism>
<dbReference type="Pfam" id="PF00246">
    <property type="entry name" value="Peptidase_M14"/>
    <property type="match status" value="1"/>
</dbReference>
<dbReference type="CDD" id="cd06234">
    <property type="entry name" value="M14_PaCCP-like"/>
    <property type="match status" value="1"/>
</dbReference>
<dbReference type="EMBL" id="OENF01000010">
    <property type="protein sequence ID" value="SOS74249.1"/>
    <property type="molecule type" value="Genomic_DNA"/>
</dbReference>
<feature type="active site" description="Proton donor/acceptor" evidence="2">
    <location>
        <position position="339"/>
    </location>
</feature>
<dbReference type="PROSITE" id="PS52035">
    <property type="entry name" value="PEPTIDASE_M14"/>
    <property type="match status" value="1"/>
</dbReference>
<name>A0A2H1YFH3_9FLAO</name>
<dbReference type="GO" id="GO:0006508">
    <property type="term" value="P:proteolysis"/>
    <property type="evidence" value="ECO:0007669"/>
    <property type="project" value="InterPro"/>
</dbReference>
<keyword evidence="5" id="KW-1185">Reference proteome</keyword>
<dbReference type="Gene3D" id="2.60.40.3120">
    <property type="match status" value="1"/>
</dbReference>
<dbReference type="AlphaFoldDB" id="A0A2H1YFH3"/>
<accession>A0A2H1YFH3</accession>